<dbReference type="PROSITE" id="PS50879">
    <property type="entry name" value="RNASE_H_1"/>
    <property type="match status" value="1"/>
</dbReference>
<comment type="similarity">
    <text evidence="3">Belongs to the RNase H family.</text>
</comment>
<evidence type="ECO:0000256" key="4">
    <source>
        <dbReference type="ARBA" id="ARBA00011245"/>
    </source>
</evidence>
<keyword evidence="9 12" id="KW-0378">Hydrolase</keyword>
<dbReference type="EMBL" id="JAYGJQ010000003">
    <property type="protein sequence ID" value="MEA9358565.1"/>
    <property type="molecule type" value="Genomic_DNA"/>
</dbReference>
<dbReference type="InterPro" id="IPR050092">
    <property type="entry name" value="RNase_H"/>
</dbReference>
<comment type="subunit">
    <text evidence="4">Monomer.</text>
</comment>
<dbReference type="EC" id="3.1.26.4" evidence="5"/>
<gene>
    <name evidence="12" type="ORF">SHI21_20175</name>
</gene>
<dbReference type="SUPFAM" id="SSF53098">
    <property type="entry name" value="Ribonuclease H-like"/>
    <property type="match status" value="1"/>
</dbReference>
<dbReference type="InterPro" id="IPR012337">
    <property type="entry name" value="RNaseH-like_sf"/>
</dbReference>
<comment type="caution">
    <text evidence="12">The sequence shown here is derived from an EMBL/GenBank/DDBJ whole genome shotgun (WGS) entry which is preliminary data.</text>
</comment>
<evidence type="ECO:0000256" key="2">
    <source>
        <dbReference type="ARBA" id="ARBA00001946"/>
    </source>
</evidence>
<protein>
    <recommendedName>
        <fullName evidence="5">ribonuclease H</fullName>
        <ecNumber evidence="5">3.1.26.4</ecNumber>
    </recommendedName>
</protein>
<evidence type="ECO:0000256" key="3">
    <source>
        <dbReference type="ARBA" id="ARBA00005300"/>
    </source>
</evidence>
<name>A0ABU5W2U9_9BACT</name>
<dbReference type="RefSeq" id="WP_323579035.1">
    <property type="nucleotide sequence ID" value="NZ_JAYGJQ010000003.1"/>
</dbReference>
<accession>A0ABU5W2U9</accession>
<dbReference type="InterPro" id="IPR002156">
    <property type="entry name" value="RNaseH_domain"/>
</dbReference>
<proteinExistence type="inferred from homology"/>
<dbReference type="GO" id="GO:0004523">
    <property type="term" value="F:RNA-DNA hybrid ribonuclease activity"/>
    <property type="evidence" value="ECO:0007669"/>
    <property type="project" value="UniProtKB-EC"/>
</dbReference>
<evidence type="ECO:0000313" key="12">
    <source>
        <dbReference type="EMBL" id="MEA9358565.1"/>
    </source>
</evidence>
<evidence type="ECO:0000256" key="10">
    <source>
        <dbReference type="ARBA" id="ARBA00022842"/>
    </source>
</evidence>
<dbReference type="PANTHER" id="PTHR10642">
    <property type="entry name" value="RIBONUCLEASE H1"/>
    <property type="match status" value="1"/>
</dbReference>
<evidence type="ECO:0000256" key="8">
    <source>
        <dbReference type="ARBA" id="ARBA00022759"/>
    </source>
</evidence>
<dbReference type="Gene3D" id="3.30.420.10">
    <property type="entry name" value="Ribonuclease H-like superfamily/Ribonuclease H"/>
    <property type="match status" value="1"/>
</dbReference>
<keyword evidence="10" id="KW-0460">Magnesium</keyword>
<dbReference type="CDD" id="cd09278">
    <property type="entry name" value="RNase_HI_prokaryote_like"/>
    <property type="match status" value="1"/>
</dbReference>
<feature type="domain" description="RNase H type-1" evidence="11">
    <location>
        <begin position="61"/>
        <end position="215"/>
    </location>
</feature>
<evidence type="ECO:0000259" key="11">
    <source>
        <dbReference type="PROSITE" id="PS50879"/>
    </source>
</evidence>
<evidence type="ECO:0000256" key="7">
    <source>
        <dbReference type="ARBA" id="ARBA00022723"/>
    </source>
</evidence>
<comment type="cofactor">
    <cofactor evidence="2">
        <name>Mg(2+)</name>
        <dbReference type="ChEBI" id="CHEBI:18420"/>
    </cofactor>
</comment>
<keyword evidence="8" id="KW-0255">Endonuclease</keyword>
<evidence type="ECO:0000313" key="13">
    <source>
        <dbReference type="Proteomes" id="UP001302274"/>
    </source>
</evidence>
<comment type="catalytic activity">
    <reaction evidence="1">
        <text>Endonucleolytic cleavage to 5'-phosphomonoester.</text>
        <dbReference type="EC" id="3.1.26.4"/>
    </reaction>
</comment>
<evidence type="ECO:0000256" key="5">
    <source>
        <dbReference type="ARBA" id="ARBA00012180"/>
    </source>
</evidence>
<evidence type="ECO:0000256" key="1">
    <source>
        <dbReference type="ARBA" id="ARBA00000077"/>
    </source>
</evidence>
<dbReference type="InterPro" id="IPR036397">
    <property type="entry name" value="RNaseH_sf"/>
</dbReference>
<dbReference type="InterPro" id="IPR022892">
    <property type="entry name" value="RNaseHI"/>
</dbReference>
<keyword evidence="7" id="KW-0479">Metal-binding</keyword>
<organism evidence="12 13">
    <name type="scientific">Bacteriovorax antarcticus</name>
    <dbReference type="NCBI Taxonomy" id="3088717"/>
    <lineage>
        <taxon>Bacteria</taxon>
        <taxon>Pseudomonadati</taxon>
        <taxon>Bdellovibrionota</taxon>
        <taxon>Bacteriovoracia</taxon>
        <taxon>Bacteriovoracales</taxon>
        <taxon>Bacteriovoracaceae</taxon>
        <taxon>Bacteriovorax</taxon>
    </lineage>
</organism>
<reference evidence="12 13" key="1">
    <citation type="submission" date="2023-11" db="EMBL/GenBank/DDBJ databases">
        <title>A Novel Polar Bacteriovorax (B. antarcticus) Isolated from the Biocrust in Antarctica.</title>
        <authorList>
            <person name="Mun W."/>
            <person name="Choi S.Y."/>
            <person name="Mitchell R.J."/>
        </authorList>
    </citation>
    <scope>NUCLEOTIDE SEQUENCE [LARGE SCALE GENOMIC DNA]</scope>
    <source>
        <strain evidence="12 13">PP10</strain>
    </source>
</reference>
<dbReference type="Proteomes" id="UP001302274">
    <property type="component" value="Unassembled WGS sequence"/>
</dbReference>
<evidence type="ECO:0000256" key="6">
    <source>
        <dbReference type="ARBA" id="ARBA00022722"/>
    </source>
</evidence>
<dbReference type="Pfam" id="PF00075">
    <property type="entry name" value="RNase_H"/>
    <property type="match status" value="1"/>
</dbReference>
<sequence length="219" mass="24478">MKKSEVLKILKKLRPVFDQFPEAIAALDKLESLTPDLVEVKEAKALNWESKFPLPDEMQERTSGYAVFADGACRGNPGPGAWGVMIQDASGQVILKSSGVDVPTTNNKMELEGVIRGLQGLVEKWIEDGVSDHESPVFVYSDSKYVTEGISSWITGWKNRGWKKADGKEPENILLWKQLDELKSNFNHIKFNWVKGHAGHPQNEMCDQMCNLALDEAGF</sequence>
<keyword evidence="13" id="KW-1185">Reference proteome</keyword>
<dbReference type="PANTHER" id="PTHR10642:SF26">
    <property type="entry name" value="RIBONUCLEASE H1"/>
    <property type="match status" value="1"/>
</dbReference>
<keyword evidence="6" id="KW-0540">Nuclease</keyword>
<evidence type="ECO:0000256" key="9">
    <source>
        <dbReference type="ARBA" id="ARBA00022801"/>
    </source>
</evidence>